<dbReference type="InterPro" id="IPR044673">
    <property type="entry name" value="DCL-like"/>
</dbReference>
<feature type="compositionally biased region" description="Gly residues" evidence="1">
    <location>
        <begin position="271"/>
        <end position="295"/>
    </location>
</feature>
<reference evidence="2" key="1">
    <citation type="submission" date="2024-10" db="EMBL/GenBank/DDBJ databases">
        <authorList>
            <person name="Ryan C."/>
        </authorList>
    </citation>
    <scope>NUCLEOTIDE SEQUENCE [LARGE SCALE GENOMIC DNA]</scope>
</reference>
<dbReference type="PANTHER" id="PTHR33415">
    <property type="entry name" value="PROTEIN EMBRYO DEFECTIVE 514"/>
    <property type="match status" value="1"/>
</dbReference>
<dbReference type="FunFam" id="3.10.450.40:FF:000016">
    <property type="entry name" value="Predicted protein"/>
    <property type="match status" value="1"/>
</dbReference>
<evidence type="ECO:0000313" key="3">
    <source>
        <dbReference type="Proteomes" id="UP001497457"/>
    </source>
</evidence>
<protein>
    <submittedName>
        <fullName evidence="2">Uncharacterized protein</fullName>
    </submittedName>
</protein>
<evidence type="ECO:0000313" key="2">
    <source>
        <dbReference type="EMBL" id="CAL4937957.1"/>
    </source>
</evidence>
<feature type="compositionally biased region" description="Low complexity" evidence="1">
    <location>
        <begin position="45"/>
        <end position="98"/>
    </location>
</feature>
<dbReference type="Gene3D" id="3.10.450.40">
    <property type="match status" value="1"/>
</dbReference>
<name>A0ABC8Y4A0_9POAL</name>
<feature type="region of interest" description="Disordered" evidence="1">
    <location>
        <begin position="262"/>
        <end position="304"/>
    </location>
</feature>
<sequence length="304" mass="32021">MGSAGPLLVCCKPFSLRSARTPQLLLNPSPLRRTEQNRAPNPTQTSAATTAGADTSSSAPAFRASPAMAEPEVEVAAAAAMETEAPAAAMETEAPAAAGQKREREDGGDPAAEGGEAAAEEAAAAKKPKVEGDTKEEKEEETKDAKEGENGKGEKADAKPVKLGPKEFATAIEMFDYFFALLHSWAPQLDFNKYEQMVLEDLLKKGHAEPTKKIGAGIEAFEIRNHPVWQSRCFFVRRVDGSADDFSFRKCVDNILPLPEDMKIGKKSGGHQKGGGGSGGRGGGRGGGGRGGWRGGRGRGRRGG</sequence>
<dbReference type="Proteomes" id="UP001497457">
    <property type="component" value="Chromosome 16b"/>
</dbReference>
<feature type="region of interest" description="Disordered" evidence="1">
    <location>
        <begin position="19"/>
        <end position="159"/>
    </location>
</feature>
<evidence type="ECO:0000256" key="1">
    <source>
        <dbReference type="SAM" id="MobiDB-lite"/>
    </source>
</evidence>
<keyword evidence="3" id="KW-1185">Reference proteome</keyword>
<proteinExistence type="predicted"/>
<feature type="compositionally biased region" description="Low complexity" evidence="1">
    <location>
        <begin position="111"/>
        <end position="122"/>
    </location>
</feature>
<feature type="compositionally biased region" description="Basic and acidic residues" evidence="1">
    <location>
        <begin position="128"/>
        <end position="159"/>
    </location>
</feature>
<dbReference type="PANTHER" id="PTHR33415:SF12">
    <property type="entry name" value="PROTEIN EMBRYO DEFECTIVE 514"/>
    <property type="match status" value="1"/>
</dbReference>
<dbReference type="AlphaFoldDB" id="A0ABC8Y4A0"/>
<dbReference type="EMBL" id="OZ075126">
    <property type="protein sequence ID" value="CAL4937957.1"/>
    <property type="molecule type" value="Genomic_DNA"/>
</dbReference>
<organism evidence="2 3">
    <name type="scientific">Urochloa decumbens</name>
    <dbReference type="NCBI Taxonomy" id="240449"/>
    <lineage>
        <taxon>Eukaryota</taxon>
        <taxon>Viridiplantae</taxon>
        <taxon>Streptophyta</taxon>
        <taxon>Embryophyta</taxon>
        <taxon>Tracheophyta</taxon>
        <taxon>Spermatophyta</taxon>
        <taxon>Magnoliopsida</taxon>
        <taxon>Liliopsida</taxon>
        <taxon>Poales</taxon>
        <taxon>Poaceae</taxon>
        <taxon>PACMAD clade</taxon>
        <taxon>Panicoideae</taxon>
        <taxon>Panicodae</taxon>
        <taxon>Paniceae</taxon>
        <taxon>Melinidinae</taxon>
        <taxon>Urochloa</taxon>
    </lineage>
</organism>
<gene>
    <name evidence="2" type="ORF">URODEC1_LOCUS30894</name>
</gene>
<accession>A0ABC8Y4A0</accession>
<dbReference type="Pfam" id="PF11523">
    <property type="entry name" value="DUF3223"/>
    <property type="match status" value="1"/>
</dbReference>